<name>A0AAV0VL31_9HEMI</name>
<evidence type="ECO:0000313" key="2">
    <source>
        <dbReference type="EMBL" id="CAI6344300.1"/>
    </source>
</evidence>
<dbReference type="InterPro" id="IPR000477">
    <property type="entry name" value="RT_dom"/>
</dbReference>
<dbReference type="PANTHER" id="PTHR47027:SF8">
    <property type="entry name" value="RIBONUCLEASE H"/>
    <property type="match status" value="1"/>
</dbReference>
<evidence type="ECO:0000313" key="3">
    <source>
        <dbReference type="Proteomes" id="UP001160148"/>
    </source>
</evidence>
<dbReference type="InterPro" id="IPR005135">
    <property type="entry name" value="Endo/exonuclease/phosphatase"/>
</dbReference>
<dbReference type="Pfam" id="PF00078">
    <property type="entry name" value="RVT_1"/>
    <property type="match status" value="1"/>
</dbReference>
<dbReference type="SUPFAM" id="SSF56219">
    <property type="entry name" value="DNase I-like"/>
    <property type="match status" value="1"/>
</dbReference>
<protein>
    <recommendedName>
        <fullName evidence="1">Reverse transcriptase domain-containing protein</fullName>
    </recommendedName>
</protein>
<dbReference type="EMBL" id="CARXXK010000001">
    <property type="protein sequence ID" value="CAI6344300.1"/>
    <property type="molecule type" value="Genomic_DNA"/>
</dbReference>
<dbReference type="GO" id="GO:0003824">
    <property type="term" value="F:catalytic activity"/>
    <property type="evidence" value="ECO:0007669"/>
    <property type="project" value="InterPro"/>
</dbReference>
<proteinExistence type="predicted"/>
<organism evidence="2 3">
    <name type="scientific">Macrosiphum euphorbiae</name>
    <name type="common">potato aphid</name>
    <dbReference type="NCBI Taxonomy" id="13131"/>
    <lineage>
        <taxon>Eukaryota</taxon>
        <taxon>Metazoa</taxon>
        <taxon>Ecdysozoa</taxon>
        <taxon>Arthropoda</taxon>
        <taxon>Hexapoda</taxon>
        <taxon>Insecta</taxon>
        <taxon>Pterygota</taxon>
        <taxon>Neoptera</taxon>
        <taxon>Paraneoptera</taxon>
        <taxon>Hemiptera</taxon>
        <taxon>Sternorrhyncha</taxon>
        <taxon>Aphidomorpha</taxon>
        <taxon>Aphidoidea</taxon>
        <taxon>Aphididae</taxon>
        <taxon>Macrosiphini</taxon>
        <taxon>Macrosiphum</taxon>
    </lineage>
</organism>
<dbReference type="AlphaFoldDB" id="A0AAV0VL31"/>
<dbReference type="Proteomes" id="UP001160148">
    <property type="component" value="Unassembled WGS sequence"/>
</dbReference>
<dbReference type="PANTHER" id="PTHR47027">
    <property type="entry name" value="REVERSE TRANSCRIPTASE DOMAIN-CONTAINING PROTEIN"/>
    <property type="match status" value="1"/>
</dbReference>
<feature type="domain" description="Reverse transcriptase" evidence="1">
    <location>
        <begin position="530"/>
        <end position="801"/>
    </location>
</feature>
<evidence type="ECO:0000259" key="1">
    <source>
        <dbReference type="PROSITE" id="PS50878"/>
    </source>
</evidence>
<dbReference type="CDD" id="cd09076">
    <property type="entry name" value="L1-EN"/>
    <property type="match status" value="1"/>
</dbReference>
<accession>A0AAV0VL31</accession>
<comment type="caution">
    <text evidence="2">The sequence shown here is derived from an EMBL/GenBank/DDBJ whole genome shotgun (WGS) entry which is preliminary data.</text>
</comment>
<dbReference type="Pfam" id="PF14529">
    <property type="entry name" value="Exo_endo_phos_2"/>
    <property type="match status" value="1"/>
</dbReference>
<keyword evidence="3" id="KW-1185">Reference proteome</keyword>
<gene>
    <name evidence="2" type="ORF">MEUPH1_LOCUS1451</name>
</gene>
<sequence length="982" mass="115306">MNCQLNVKNSGRKIVSHSDVRVETTLRDAKWRYKRIGTWNVRSLGRCGKFENLKLEMKRLNIDILGVSEIRWPECGDFWSDEYRFVHTGSSDRYTGVGFLMNKQCGKNLMSYYQCTDRIIMVKINSCPTITTIIQVYMPTTTHDDDEVEEVYDKIDEVLKMTKAGENVIILGDWNASVGEQNDGYIVGNYGLGKRNDRGERLIQFCTQHELVLANTLFKNHKRRRYTWKAPGDIARYQIDYIMTKQRFRNQIKQCKAYPGADINSDHNLLIMESELKYKNIKKKNNIKRWNLQKLKNDEIKMTYNKKCSDTLMTVTPDNNTVEEKWKNIKQILKNKAEEVLGSREKEARKPWITEEIIELINERRKYKNQNNIDSQQNYKHIRNIIQRKAKEAKEKWLDNQCTEVEEYLKRGRSDLAFEIVKKLFCTRRMNRNALKSKTGEILITAEQKVNRWKEYLEELYANQFSGNVLEEENCAEDEDKGDYILQSEIDFAIENLKNNKACGIDKIPAELIKCAGEEINKELGNICNEMYLNGEIIDDFRKGIIVTIPKKKGTMNCEEYRTLNLNTYASKIITRIIKNRIEKAIDANLGEDQFGFRRNIGTREATLALRIMIEKQIRRNKETFIAFVDLEKAFDNVQWKELFKILKRIGIKYNDRRFIYNMYKSQTVIIQIDGKEQEAKIKKGVRQGCILSPMLFNLYIEEAMKELREEIQKGVRIGGTMVTALRFADDIAFCAEREDDLQNTLVTIDRILKNKYGMKLNKKKTKIMVCSKTNPVRLNINIGNEQIKQVQQFTYLGSNITEDGRSKTNIICRIAQAKRAFQDKSHILTTNSVSLEIRKKFLKSYIWSVALFGSETWTINSTEKNRLEAFEMWCYRKMLKIPWTEKVTNKEVLDKIKEQRQIWKSIQSRRGKMIRHILRHESLLKKIIEGDVEGHIARGRPRTEYMTQIMQDTNKGSYKDLKELCYDREAWRAATNKSTDL</sequence>
<dbReference type="InterPro" id="IPR043502">
    <property type="entry name" value="DNA/RNA_pol_sf"/>
</dbReference>
<dbReference type="SUPFAM" id="SSF56672">
    <property type="entry name" value="DNA/RNA polymerases"/>
    <property type="match status" value="1"/>
</dbReference>
<dbReference type="CDD" id="cd01650">
    <property type="entry name" value="RT_nLTR_like"/>
    <property type="match status" value="1"/>
</dbReference>
<reference evidence="2 3" key="1">
    <citation type="submission" date="2023-01" db="EMBL/GenBank/DDBJ databases">
        <authorList>
            <person name="Whitehead M."/>
        </authorList>
    </citation>
    <scope>NUCLEOTIDE SEQUENCE [LARGE SCALE GENOMIC DNA]</scope>
</reference>
<dbReference type="Gene3D" id="3.30.70.270">
    <property type="match status" value="1"/>
</dbReference>
<dbReference type="Gene3D" id="3.60.10.10">
    <property type="entry name" value="Endonuclease/exonuclease/phosphatase"/>
    <property type="match status" value="1"/>
</dbReference>
<dbReference type="InterPro" id="IPR036691">
    <property type="entry name" value="Endo/exonu/phosph_ase_sf"/>
</dbReference>
<dbReference type="GO" id="GO:0071897">
    <property type="term" value="P:DNA biosynthetic process"/>
    <property type="evidence" value="ECO:0007669"/>
    <property type="project" value="UniProtKB-ARBA"/>
</dbReference>
<dbReference type="PROSITE" id="PS50878">
    <property type="entry name" value="RT_POL"/>
    <property type="match status" value="1"/>
</dbReference>
<dbReference type="InterPro" id="IPR043128">
    <property type="entry name" value="Rev_trsase/Diguanyl_cyclase"/>
</dbReference>